<proteinExistence type="predicted"/>
<dbReference type="Proteomes" id="UP000805193">
    <property type="component" value="Unassembled WGS sequence"/>
</dbReference>
<gene>
    <name evidence="1" type="ORF">HPB47_008054</name>
</gene>
<comment type="caution">
    <text evidence="1">The sequence shown here is derived from an EMBL/GenBank/DDBJ whole genome shotgun (WGS) entry which is preliminary data.</text>
</comment>
<dbReference type="EMBL" id="JABSTQ010011150">
    <property type="protein sequence ID" value="KAG0414771.1"/>
    <property type="molecule type" value="Genomic_DNA"/>
</dbReference>
<sequence>MTSTVSRNHGKFGRFSDHPPNARSRVPYQRKTHKIRFDAERKRSRKQRLKSGKRGAFRECRLAPGPPRSHPPHGGDLAGVTRIHSPSRQRAWSSRQAQVSIQSARLTPGGHILEIRGRDAHTQHSTGAGRLLDEGRPSWDGSGSFVVAEQVWRSPANFSGDLAAGDGDRGAPCPPRMRGSLPLITRKQVAGRPRHPTSPGSCRRCQGGQRRNCRSPPALPPAFLQGSPRRQAQNQAAGQPPPTTTVSSGAPVRERRQLGTPGACQDVTDAPGSGTEIPASAPGKTETCIREGQKA</sequence>
<reference evidence="1 2" key="1">
    <citation type="journal article" date="2020" name="Cell">
        <title>Large-Scale Comparative Analyses of Tick Genomes Elucidate Their Genetic Diversity and Vector Capacities.</title>
        <authorList>
            <consortium name="Tick Genome and Microbiome Consortium (TIGMIC)"/>
            <person name="Jia N."/>
            <person name="Wang J."/>
            <person name="Shi W."/>
            <person name="Du L."/>
            <person name="Sun Y."/>
            <person name="Zhan W."/>
            <person name="Jiang J.F."/>
            <person name="Wang Q."/>
            <person name="Zhang B."/>
            <person name="Ji P."/>
            <person name="Bell-Sakyi L."/>
            <person name="Cui X.M."/>
            <person name="Yuan T.T."/>
            <person name="Jiang B.G."/>
            <person name="Yang W.F."/>
            <person name="Lam T.T."/>
            <person name="Chang Q.C."/>
            <person name="Ding S.J."/>
            <person name="Wang X.J."/>
            <person name="Zhu J.G."/>
            <person name="Ruan X.D."/>
            <person name="Zhao L."/>
            <person name="Wei J.T."/>
            <person name="Ye R.Z."/>
            <person name="Que T.C."/>
            <person name="Du C.H."/>
            <person name="Zhou Y.H."/>
            <person name="Cheng J.X."/>
            <person name="Dai P.F."/>
            <person name="Guo W.B."/>
            <person name="Han X.H."/>
            <person name="Huang E.J."/>
            <person name="Li L.F."/>
            <person name="Wei W."/>
            <person name="Gao Y.C."/>
            <person name="Liu J.Z."/>
            <person name="Shao H.Z."/>
            <person name="Wang X."/>
            <person name="Wang C.C."/>
            <person name="Yang T.C."/>
            <person name="Huo Q.B."/>
            <person name="Li W."/>
            <person name="Chen H.Y."/>
            <person name="Chen S.E."/>
            <person name="Zhou L.G."/>
            <person name="Ni X.B."/>
            <person name="Tian J.H."/>
            <person name="Sheng Y."/>
            <person name="Liu T."/>
            <person name="Pan Y.S."/>
            <person name="Xia L.Y."/>
            <person name="Li J."/>
            <person name="Zhao F."/>
            <person name="Cao W.C."/>
        </authorList>
    </citation>
    <scope>NUCLEOTIDE SEQUENCE [LARGE SCALE GENOMIC DNA]</scope>
    <source>
        <strain evidence="1">Iper-2018</strain>
    </source>
</reference>
<accession>A0AC60P605</accession>
<keyword evidence="2" id="KW-1185">Reference proteome</keyword>
<evidence type="ECO:0000313" key="2">
    <source>
        <dbReference type="Proteomes" id="UP000805193"/>
    </source>
</evidence>
<protein>
    <submittedName>
        <fullName evidence="1">Uncharacterized protein</fullName>
    </submittedName>
</protein>
<evidence type="ECO:0000313" key="1">
    <source>
        <dbReference type="EMBL" id="KAG0414771.1"/>
    </source>
</evidence>
<organism evidence="1 2">
    <name type="scientific">Ixodes persulcatus</name>
    <name type="common">Taiga tick</name>
    <dbReference type="NCBI Taxonomy" id="34615"/>
    <lineage>
        <taxon>Eukaryota</taxon>
        <taxon>Metazoa</taxon>
        <taxon>Ecdysozoa</taxon>
        <taxon>Arthropoda</taxon>
        <taxon>Chelicerata</taxon>
        <taxon>Arachnida</taxon>
        <taxon>Acari</taxon>
        <taxon>Parasitiformes</taxon>
        <taxon>Ixodida</taxon>
        <taxon>Ixodoidea</taxon>
        <taxon>Ixodidae</taxon>
        <taxon>Ixodinae</taxon>
        <taxon>Ixodes</taxon>
    </lineage>
</organism>
<name>A0AC60P605_IXOPE</name>